<reference evidence="8 9" key="1">
    <citation type="journal article" date="2016" name="Nat. Commun.">
        <title>Ectomycorrhizal ecology is imprinted in the genome of the dominant symbiotic fungus Cenococcum geophilum.</title>
        <authorList>
            <consortium name="DOE Joint Genome Institute"/>
            <person name="Peter M."/>
            <person name="Kohler A."/>
            <person name="Ohm R.A."/>
            <person name="Kuo A."/>
            <person name="Krutzmann J."/>
            <person name="Morin E."/>
            <person name="Arend M."/>
            <person name="Barry K.W."/>
            <person name="Binder M."/>
            <person name="Choi C."/>
            <person name="Clum A."/>
            <person name="Copeland A."/>
            <person name="Grisel N."/>
            <person name="Haridas S."/>
            <person name="Kipfer T."/>
            <person name="LaButti K."/>
            <person name="Lindquist E."/>
            <person name="Lipzen A."/>
            <person name="Maire R."/>
            <person name="Meier B."/>
            <person name="Mihaltcheva S."/>
            <person name="Molinier V."/>
            <person name="Murat C."/>
            <person name="Poggeler S."/>
            <person name="Quandt C.A."/>
            <person name="Sperisen C."/>
            <person name="Tritt A."/>
            <person name="Tisserant E."/>
            <person name="Crous P.W."/>
            <person name="Henrissat B."/>
            <person name="Nehls U."/>
            <person name="Egli S."/>
            <person name="Spatafora J.W."/>
            <person name="Grigoriev I.V."/>
            <person name="Martin F.M."/>
        </authorList>
    </citation>
    <scope>NUCLEOTIDE SEQUENCE [LARGE SCALE GENOMIC DNA]</scope>
    <source>
        <strain evidence="8 9">CBS 207.34</strain>
    </source>
</reference>
<evidence type="ECO:0000256" key="3">
    <source>
        <dbReference type="ARBA" id="ARBA00022898"/>
    </source>
</evidence>
<dbReference type="AlphaFoldDB" id="A0A8E2F4X4"/>
<dbReference type="SUPFAM" id="SSF53383">
    <property type="entry name" value="PLP-dependent transferases"/>
    <property type="match status" value="1"/>
</dbReference>
<dbReference type="Gene3D" id="3.40.640.10">
    <property type="entry name" value="Type I PLP-dependent aspartate aminotransferase-like (Major domain)"/>
    <property type="match status" value="1"/>
</dbReference>
<dbReference type="InterPro" id="IPR015421">
    <property type="entry name" value="PyrdxlP-dep_Trfase_major"/>
</dbReference>
<dbReference type="PANTHER" id="PTHR48097:SF9">
    <property type="entry name" value="L-THREONINE ALDOLASE"/>
    <property type="match status" value="1"/>
</dbReference>
<dbReference type="EMBL" id="KV749199">
    <property type="protein sequence ID" value="OCL10645.1"/>
    <property type="molecule type" value="Genomic_DNA"/>
</dbReference>
<gene>
    <name evidence="8" type="ORF">AOQ84DRAFT_353419</name>
</gene>
<dbReference type="GO" id="GO:0006545">
    <property type="term" value="P:glycine biosynthetic process"/>
    <property type="evidence" value="ECO:0007669"/>
    <property type="project" value="TreeGrafter"/>
</dbReference>
<dbReference type="PIRSF" id="PIRSF017617">
    <property type="entry name" value="Thr_aldolase"/>
    <property type="match status" value="1"/>
</dbReference>
<keyword evidence="4" id="KW-0456">Lyase</keyword>
<dbReference type="FunFam" id="3.40.640.10:FF:000030">
    <property type="entry name" value="Low-specificity L-threonine aldolase"/>
    <property type="match status" value="1"/>
</dbReference>
<sequence length="392" mass="42166">MYANASSTNSAHPTASTSRSAWESPGSAAFDLRSDVVTTPTAAMLTAISQTTLLDDVFLEDPTTTSLENLVSSLTGHPAALLVLSGTMGNQVALRTHLGAPPHAVLCDARSHIIQYEAGGVASLCGALVQPIVPANGKYITAEEVRRHAVVSDDVHACPTRIISLENTLNGTIMPLAEVREIAAWARQHGIIVHMDGARLWEAVVAGAGSLQDYCKEVDSLSLCFSKGLGAPIGSIIVGSEKFIKRARWIRKSIGGGLRQAGVVAAPARVAVEETYLSGKLKQSHLNAKKIAKIWQDLGGKMMYPVDTNMVWLNLSPHGVETNKFITLAEQYGLRVMGERLVVHYQISKEAIARLEQLFTDVLTGKAGDAKKSTVNIDPDDMKLPHVEWAYR</sequence>
<accession>A0A8E2F4X4</accession>
<evidence type="ECO:0000256" key="1">
    <source>
        <dbReference type="ARBA" id="ARBA00001933"/>
    </source>
</evidence>
<feature type="modified residue" description="N6-(pyridoxal phosphate)lysine" evidence="5">
    <location>
        <position position="227"/>
    </location>
</feature>
<evidence type="ECO:0000313" key="9">
    <source>
        <dbReference type="Proteomes" id="UP000250140"/>
    </source>
</evidence>
<dbReference type="NCBIfam" id="NF041359">
    <property type="entry name" value="GntG_guanitoxin"/>
    <property type="match status" value="1"/>
</dbReference>
<evidence type="ECO:0000256" key="2">
    <source>
        <dbReference type="ARBA" id="ARBA00006966"/>
    </source>
</evidence>
<comment type="cofactor">
    <cofactor evidence="1">
        <name>pyridoxal 5'-phosphate</name>
        <dbReference type="ChEBI" id="CHEBI:597326"/>
    </cofactor>
</comment>
<proteinExistence type="inferred from homology"/>
<keyword evidence="9" id="KW-1185">Reference proteome</keyword>
<dbReference type="GO" id="GO:0008732">
    <property type="term" value="F:L-allo-threonine aldolase activity"/>
    <property type="evidence" value="ECO:0007669"/>
    <property type="project" value="TreeGrafter"/>
</dbReference>
<dbReference type="OrthoDB" id="10261951at2759"/>
<name>A0A8E2F4X4_9PEZI</name>
<dbReference type="Proteomes" id="UP000250140">
    <property type="component" value="Unassembled WGS sequence"/>
</dbReference>
<evidence type="ECO:0000256" key="5">
    <source>
        <dbReference type="PIRSR" id="PIRSR017617-1"/>
    </source>
</evidence>
<dbReference type="GO" id="GO:0006567">
    <property type="term" value="P:L-threonine catabolic process"/>
    <property type="evidence" value="ECO:0007669"/>
    <property type="project" value="TreeGrafter"/>
</dbReference>
<dbReference type="InterPro" id="IPR023603">
    <property type="entry name" value="Low_specificity_L-TA-like"/>
</dbReference>
<dbReference type="InterPro" id="IPR015424">
    <property type="entry name" value="PyrdxlP-dep_Trfase"/>
</dbReference>
<comment type="similarity">
    <text evidence="2">Belongs to the threonine aldolase family.</text>
</comment>
<keyword evidence="3" id="KW-0663">Pyridoxal phosphate</keyword>
<feature type="domain" description="Aromatic amino acid beta-eliminating lyase/threonine aldolase" evidence="7">
    <location>
        <begin position="31"/>
        <end position="314"/>
    </location>
</feature>
<dbReference type="GO" id="GO:0005829">
    <property type="term" value="C:cytosol"/>
    <property type="evidence" value="ECO:0007669"/>
    <property type="project" value="TreeGrafter"/>
</dbReference>
<dbReference type="Gene3D" id="3.90.1150.10">
    <property type="entry name" value="Aspartate Aminotransferase, domain 1"/>
    <property type="match status" value="1"/>
</dbReference>
<evidence type="ECO:0000256" key="6">
    <source>
        <dbReference type="SAM" id="MobiDB-lite"/>
    </source>
</evidence>
<evidence type="ECO:0000313" key="8">
    <source>
        <dbReference type="EMBL" id="OCL10645.1"/>
    </source>
</evidence>
<feature type="region of interest" description="Disordered" evidence="6">
    <location>
        <begin position="1"/>
        <end position="23"/>
    </location>
</feature>
<dbReference type="Pfam" id="PF01212">
    <property type="entry name" value="Beta_elim_lyase"/>
    <property type="match status" value="1"/>
</dbReference>
<dbReference type="FunFam" id="3.90.1150.10:FF:000089">
    <property type="entry name" value="Threonine aldolase, putative"/>
    <property type="match status" value="1"/>
</dbReference>
<feature type="compositionally biased region" description="Polar residues" evidence="6">
    <location>
        <begin position="1"/>
        <end position="21"/>
    </location>
</feature>
<evidence type="ECO:0000256" key="4">
    <source>
        <dbReference type="ARBA" id="ARBA00023239"/>
    </source>
</evidence>
<dbReference type="InterPro" id="IPR001597">
    <property type="entry name" value="ArAA_b-elim_lyase/Thr_aldolase"/>
</dbReference>
<dbReference type="PANTHER" id="PTHR48097">
    <property type="entry name" value="L-THREONINE ALDOLASE-RELATED"/>
    <property type="match status" value="1"/>
</dbReference>
<protein>
    <recommendedName>
        <fullName evidence="7">Aromatic amino acid beta-eliminating lyase/threonine aldolase domain-containing protein</fullName>
    </recommendedName>
</protein>
<dbReference type="InterPro" id="IPR015422">
    <property type="entry name" value="PyrdxlP-dep_Trfase_small"/>
</dbReference>
<evidence type="ECO:0000259" key="7">
    <source>
        <dbReference type="Pfam" id="PF01212"/>
    </source>
</evidence>
<organism evidence="8 9">
    <name type="scientific">Glonium stellatum</name>
    <dbReference type="NCBI Taxonomy" id="574774"/>
    <lineage>
        <taxon>Eukaryota</taxon>
        <taxon>Fungi</taxon>
        <taxon>Dikarya</taxon>
        <taxon>Ascomycota</taxon>
        <taxon>Pezizomycotina</taxon>
        <taxon>Dothideomycetes</taxon>
        <taxon>Pleosporomycetidae</taxon>
        <taxon>Gloniales</taxon>
        <taxon>Gloniaceae</taxon>
        <taxon>Glonium</taxon>
    </lineage>
</organism>